<name>A0A8S5QMN7_9CAUD</name>
<reference evidence="1" key="1">
    <citation type="journal article" date="2021" name="Proc. Natl. Acad. Sci. U.S.A.">
        <title>A Catalog of Tens of Thousands of Viruses from Human Metagenomes Reveals Hidden Associations with Chronic Diseases.</title>
        <authorList>
            <person name="Tisza M.J."/>
            <person name="Buck C.B."/>
        </authorList>
    </citation>
    <scope>NUCLEOTIDE SEQUENCE</scope>
    <source>
        <strain evidence="1">CtQad106</strain>
    </source>
</reference>
<evidence type="ECO:0000313" key="1">
    <source>
        <dbReference type="EMBL" id="DAE20258.1"/>
    </source>
</evidence>
<protein>
    <submittedName>
        <fullName evidence="1">Uncharacterized protein</fullName>
    </submittedName>
</protein>
<proteinExistence type="predicted"/>
<dbReference type="EMBL" id="BK015691">
    <property type="protein sequence ID" value="DAE20258.1"/>
    <property type="molecule type" value="Genomic_DNA"/>
</dbReference>
<organism evidence="1">
    <name type="scientific">Ackermannviridae sp. ctQad106</name>
    <dbReference type="NCBI Taxonomy" id="2826820"/>
    <lineage>
        <taxon>Viruses</taxon>
        <taxon>Duplodnaviria</taxon>
        <taxon>Heunggongvirae</taxon>
        <taxon>Uroviricota</taxon>
        <taxon>Caudoviricetes</taxon>
        <taxon>Pantevenvirales</taxon>
        <taxon>Ackermannviridae</taxon>
    </lineage>
</organism>
<sequence length="33" mass="3812">MHPAPKVQMFQQQKAKRNGKTLNQVSLNLYLAK</sequence>
<accession>A0A8S5QMN7</accession>